<protein>
    <submittedName>
        <fullName evidence="5">Transcriptional regulator</fullName>
    </submittedName>
</protein>
<sequence length="142" mass="15590">MLFAEWGFPRMSARVLMTLMTTEEKGLTAGDLSQRLGASPAAVSGAVRHLQQAGLIAREPVPGSRSDLYLLPDDAWYLGTATKQSLFTQLIATTEKGIEPLGGPGTKAGARMTEMRDFFTFAHQEMEGALERWRTMRAQRTA</sequence>
<keyword evidence="1" id="KW-0805">Transcription regulation</keyword>
<dbReference type="PANTHER" id="PTHR38465">
    <property type="entry name" value="HTH-TYPE TRANSCRIPTIONAL REGULATOR MJ1563-RELATED"/>
    <property type="match status" value="1"/>
</dbReference>
<evidence type="ECO:0000256" key="3">
    <source>
        <dbReference type="ARBA" id="ARBA00023163"/>
    </source>
</evidence>
<comment type="caution">
    <text evidence="5">The sequence shown here is derived from an EMBL/GenBank/DDBJ whole genome shotgun (WGS) entry which is preliminary data.</text>
</comment>
<feature type="domain" description="HTH marR-type" evidence="4">
    <location>
        <begin position="6"/>
        <end position="64"/>
    </location>
</feature>
<evidence type="ECO:0000313" key="6">
    <source>
        <dbReference type="Proteomes" id="UP000630718"/>
    </source>
</evidence>
<reference evidence="5" key="1">
    <citation type="journal article" date="2014" name="Int. J. Syst. Evol. Microbiol.">
        <title>Complete genome sequence of Corynebacterium casei LMG S-19264T (=DSM 44701T), isolated from a smear-ripened cheese.</title>
        <authorList>
            <consortium name="US DOE Joint Genome Institute (JGI-PGF)"/>
            <person name="Walter F."/>
            <person name="Albersmeier A."/>
            <person name="Kalinowski J."/>
            <person name="Ruckert C."/>
        </authorList>
    </citation>
    <scope>NUCLEOTIDE SEQUENCE</scope>
    <source>
        <strain evidence="5">JCM 4477</strain>
    </source>
</reference>
<evidence type="ECO:0000313" key="5">
    <source>
        <dbReference type="EMBL" id="GHE92095.1"/>
    </source>
</evidence>
<dbReference type="AlphaFoldDB" id="A0A919A7C6"/>
<name>A0A919A7C6_9ACTN</name>
<organism evidence="5 6">
    <name type="scientific">Streptomyces fumanus</name>
    <dbReference type="NCBI Taxonomy" id="67302"/>
    <lineage>
        <taxon>Bacteria</taxon>
        <taxon>Bacillati</taxon>
        <taxon>Actinomycetota</taxon>
        <taxon>Actinomycetes</taxon>
        <taxon>Kitasatosporales</taxon>
        <taxon>Streptomycetaceae</taxon>
        <taxon>Streptomyces</taxon>
    </lineage>
</organism>
<evidence type="ECO:0000259" key="4">
    <source>
        <dbReference type="Pfam" id="PF12802"/>
    </source>
</evidence>
<dbReference type="InterPro" id="IPR036388">
    <property type="entry name" value="WH-like_DNA-bd_sf"/>
</dbReference>
<evidence type="ECO:0000256" key="1">
    <source>
        <dbReference type="ARBA" id="ARBA00023015"/>
    </source>
</evidence>
<proteinExistence type="predicted"/>
<dbReference type="EMBL" id="BNBI01000003">
    <property type="protein sequence ID" value="GHE92095.1"/>
    <property type="molecule type" value="Genomic_DNA"/>
</dbReference>
<evidence type="ECO:0000256" key="2">
    <source>
        <dbReference type="ARBA" id="ARBA00023125"/>
    </source>
</evidence>
<dbReference type="InterPro" id="IPR052362">
    <property type="entry name" value="HTH-GbsR_regulator"/>
</dbReference>
<dbReference type="GO" id="GO:0003677">
    <property type="term" value="F:DNA binding"/>
    <property type="evidence" value="ECO:0007669"/>
    <property type="project" value="UniProtKB-KW"/>
</dbReference>
<dbReference type="Gene3D" id="1.10.10.10">
    <property type="entry name" value="Winged helix-like DNA-binding domain superfamily/Winged helix DNA-binding domain"/>
    <property type="match status" value="1"/>
</dbReference>
<dbReference type="CDD" id="cd00090">
    <property type="entry name" value="HTH_ARSR"/>
    <property type="match status" value="1"/>
</dbReference>
<dbReference type="Proteomes" id="UP000630718">
    <property type="component" value="Unassembled WGS sequence"/>
</dbReference>
<dbReference type="PANTHER" id="PTHR38465:SF2">
    <property type="entry name" value="HTH-TYPE TRANSCRIPTIONAL REGULATOR MMPR5"/>
    <property type="match status" value="1"/>
</dbReference>
<dbReference type="InterPro" id="IPR011991">
    <property type="entry name" value="ArsR-like_HTH"/>
</dbReference>
<gene>
    <name evidence="5" type="ORF">GCM10018772_14690</name>
</gene>
<keyword evidence="3" id="KW-0804">Transcription</keyword>
<keyword evidence="6" id="KW-1185">Reference proteome</keyword>
<dbReference type="GO" id="GO:0003700">
    <property type="term" value="F:DNA-binding transcription factor activity"/>
    <property type="evidence" value="ECO:0007669"/>
    <property type="project" value="InterPro"/>
</dbReference>
<dbReference type="Pfam" id="PF12802">
    <property type="entry name" value="MarR_2"/>
    <property type="match status" value="1"/>
</dbReference>
<dbReference type="InterPro" id="IPR036390">
    <property type="entry name" value="WH_DNA-bd_sf"/>
</dbReference>
<accession>A0A919A7C6</accession>
<dbReference type="SUPFAM" id="SSF46785">
    <property type="entry name" value="Winged helix' DNA-binding domain"/>
    <property type="match status" value="1"/>
</dbReference>
<dbReference type="InterPro" id="IPR000835">
    <property type="entry name" value="HTH_MarR-typ"/>
</dbReference>
<dbReference type="Gene3D" id="1.10.287.160">
    <property type="entry name" value="HR1 repeat"/>
    <property type="match status" value="1"/>
</dbReference>
<reference evidence="5" key="2">
    <citation type="submission" date="2020-09" db="EMBL/GenBank/DDBJ databases">
        <authorList>
            <person name="Sun Q."/>
            <person name="Ohkuma M."/>
        </authorList>
    </citation>
    <scope>NUCLEOTIDE SEQUENCE</scope>
    <source>
        <strain evidence="5">JCM 4477</strain>
    </source>
</reference>
<keyword evidence="2" id="KW-0238">DNA-binding</keyword>